<gene>
    <name evidence="3" type="ORF">SAMN04487935_2158</name>
</gene>
<keyword evidence="1" id="KW-0812">Transmembrane</keyword>
<accession>A0A1G8Y1V9</accession>
<name>A0A1G8Y1V9_9FLAO</name>
<sequence length="421" mass="48084">MKNSDFRKLVNSIPNESILRNHVYNLVIPSEEYEAGYDLIGLHKFVLEKSTKWQHSDASPEFAQSLSYFNNLLDAIEKSVDTNINLSDGTRHHSIITSLNRVNNNIFLPDSARILFLRHIYSNSRKYFKGALAVVAKSLEYGQMSNVDYFNGAFLASKFETQEVDSLSREEAEEKSLSQIKTEFDIERTEKLSEFESIVTSTEEKANLEIENLKGLFDAWNVEYGSQMEDLKTAANSEINKSNALGKKLLKKSLTKKMQLEQTYRENMRFQAPAEYWRERATTLNAEGKSFMLWLIALVGVGVLILFWLLWLTPENMLESIFSGSPAKAIRWSIIFITLISLLFVGVQAVKKAMFSSYHLARDAEEREKLTVFYLSLIKDSTITQEDRSLILQALFSRADTGMLKDDSSPTMPGIFDKFKG</sequence>
<reference evidence="3 4" key="1">
    <citation type="submission" date="2016-10" db="EMBL/GenBank/DDBJ databases">
        <authorList>
            <person name="de Groot N.N."/>
        </authorList>
    </citation>
    <scope>NUCLEOTIDE SEQUENCE [LARGE SCALE GENOMIC DNA]</scope>
    <source>
        <strain evidence="3 4">CGMCC 1.10076</strain>
    </source>
</reference>
<dbReference type="EMBL" id="FNEZ01000003">
    <property type="protein sequence ID" value="SDJ96792.1"/>
    <property type="molecule type" value="Genomic_DNA"/>
</dbReference>
<evidence type="ECO:0000313" key="4">
    <source>
        <dbReference type="Proteomes" id="UP000199580"/>
    </source>
</evidence>
<dbReference type="RefSeq" id="WP_139171742.1">
    <property type="nucleotide sequence ID" value="NZ_BKAI01000011.1"/>
</dbReference>
<protein>
    <recommendedName>
        <fullName evidence="2">DUF6161 domain-containing protein</fullName>
    </recommendedName>
</protein>
<evidence type="ECO:0000259" key="2">
    <source>
        <dbReference type="Pfam" id="PF19658"/>
    </source>
</evidence>
<feature type="transmembrane region" description="Helical" evidence="1">
    <location>
        <begin position="330"/>
        <end position="350"/>
    </location>
</feature>
<dbReference type="STRING" id="1128970.SAMN04487935_2158"/>
<dbReference type="Pfam" id="PF19658">
    <property type="entry name" value="DUF6161"/>
    <property type="match status" value="1"/>
</dbReference>
<keyword evidence="1" id="KW-1133">Transmembrane helix</keyword>
<feature type="transmembrane region" description="Helical" evidence="1">
    <location>
        <begin position="291"/>
        <end position="310"/>
    </location>
</feature>
<evidence type="ECO:0000313" key="3">
    <source>
        <dbReference type="EMBL" id="SDJ96792.1"/>
    </source>
</evidence>
<keyword evidence="4" id="KW-1185">Reference proteome</keyword>
<keyword evidence="1" id="KW-0472">Membrane</keyword>
<feature type="domain" description="DUF6161" evidence="2">
    <location>
        <begin position="247"/>
        <end position="410"/>
    </location>
</feature>
<dbReference type="OrthoDB" id="6193541at2"/>
<organism evidence="3 4">
    <name type="scientific">Flavobacterium noncentrifugens</name>
    <dbReference type="NCBI Taxonomy" id="1128970"/>
    <lineage>
        <taxon>Bacteria</taxon>
        <taxon>Pseudomonadati</taxon>
        <taxon>Bacteroidota</taxon>
        <taxon>Flavobacteriia</taxon>
        <taxon>Flavobacteriales</taxon>
        <taxon>Flavobacteriaceae</taxon>
        <taxon>Flavobacterium</taxon>
    </lineage>
</organism>
<proteinExistence type="predicted"/>
<dbReference type="InterPro" id="IPR046159">
    <property type="entry name" value="DUF6161"/>
</dbReference>
<dbReference type="Proteomes" id="UP000199580">
    <property type="component" value="Unassembled WGS sequence"/>
</dbReference>
<dbReference type="AlphaFoldDB" id="A0A1G8Y1V9"/>
<evidence type="ECO:0000256" key="1">
    <source>
        <dbReference type="SAM" id="Phobius"/>
    </source>
</evidence>